<dbReference type="InterPro" id="IPR004771">
    <property type="entry name" value="K/H_exchanger"/>
</dbReference>
<keyword evidence="15" id="KW-1185">Reference proteome</keyword>
<dbReference type="PROSITE" id="PS51201">
    <property type="entry name" value="RCK_N"/>
    <property type="match status" value="1"/>
</dbReference>
<feature type="transmembrane region" description="Helical" evidence="12">
    <location>
        <begin position="300"/>
        <end position="323"/>
    </location>
</feature>
<keyword evidence="4" id="KW-0050">Antiport</keyword>
<dbReference type="RefSeq" id="WP_222993867.1">
    <property type="nucleotide sequence ID" value="NZ_JAINVV010000016.1"/>
</dbReference>
<evidence type="ECO:0000256" key="5">
    <source>
        <dbReference type="ARBA" id="ARBA00022538"/>
    </source>
</evidence>
<evidence type="ECO:0000256" key="8">
    <source>
        <dbReference type="ARBA" id="ARBA00022989"/>
    </source>
</evidence>
<feature type="transmembrane region" description="Helical" evidence="12">
    <location>
        <begin position="155"/>
        <end position="175"/>
    </location>
</feature>
<feature type="transmembrane region" description="Helical" evidence="12">
    <location>
        <begin position="335"/>
        <end position="357"/>
    </location>
</feature>
<keyword evidence="9" id="KW-0406">Ion transport</keyword>
<dbReference type="InterPro" id="IPR003148">
    <property type="entry name" value="RCK_N"/>
</dbReference>
<sequence>MAGDMNFGLGSVVVLLSAAVVAVPVFRRLGLGSVLGYLAAGLAIGPFGLGLFSDAETLLHTAELGVVMFLFIIGLEMRPAKLWKLRRQIFGLGVAQVLTCGVLLTLVGMAFGLDPAVAAVGAMGFVLSSTAVIMQVLDENGETATPQGQRAVSILLLEDLAIVPLIALVALWAAFNGTGDPDAMPVWQSIAVAIGALAALLAAGRWLLDPLFALIARAGAREVLTAFALLVVLGAALFMQSAGLSMAMGAFLAGVLLSESSFRHQLEADIEPFRGILLGLFFLSVGMSLNLAIVTAEWRMVVAGVAAFMSVKAAGIYAIARLAKTDHDQALNRAALFAQGGEFAFVLYASALSVGLFDPRTSAIMTAIVILSMALTPLLLIAQRRLTREKAVSLEGIDRPDGLRSRVLFIGFGRFAQVASQALLARRVDLSLIETDVDMIRAARNFGFKIHYGDGTRLDILQASGAAQAEAILVCVDKPEIADRIVELCKSEFPLAKLYVRSFDRGHSLRLIHAGVDFEIRETFESALVFSREVLIGLGFDQDQAGDAIEDVRERDARRVELELVGGLPAGRKLIRGNLTTPEPEPFFVTRPSDQPASREPLPAD</sequence>
<evidence type="ECO:0000313" key="14">
    <source>
        <dbReference type="EMBL" id="MBY8826320.1"/>
    </source>
</evidence>
<accession>A0ABS7Q0A7</accession>
<dbReference type="InterPro" id="IPR006153">
    <property type="entry name" value="Cation/H_exchanger_TM"/>
</dbReference>
<feature type="transmembrane region" description="Helical" evidence="12">
    <location>
        <begin position="363"/>
        <end position="382"/>
    </location>
</feature>
<proteinExistence type="inferred from homology"/>
<dbReference type="InterPro" id="IPR038770">
    <property type="entry name" value="Na+/solute_symporter_sf"/>
</dbReference>
<dbReference type="EMBL" id="JAINVV010000016">
    <property type="protein sequence ID" value="MBY8826320.1"/>
    <property type="molecule type" value="Genomic_DNA"/>
</dbReference>
<dbReference type="PANTHER" id="PTHR46157">
    <property type="entry name" value="K(+) EFFLUX ANTIPORTER 3, CHLOROPLASTIC"/>
    <property type="match status" value="1"/>
</dbReference>
<comment type="similarity">
    <text evidence="2">Belongs to the monovalent cation:proton antiporter 2 (CPA2) transporter (TC 2.A.37) family.</text>
</comment>
<dbReference type="Pfam" id="PF00999">
    <property type="entry name" value="Na_H_Exchanger"/>
    <property type="match status" value="1"/>
</dbReference>
<gene>
    <name evidence="14" type="ORF">K7G82_28715</name>
</gene>
<dbReference type="SUPFAM" id="SSF51735">
    <property type="entry name" value="NAD(P)-binding Rossmann-fold domains"/>
    <property type="match status" value="1"/>
</dbReference>
<evidence type="ECO:0000256" key="7">
    <source>
        <dbReference type="ARBA" id="ARBA00022958"/>
    </source>
</evidence>
<dbReference type="Gene3D" id="3.40.50.720">
    <property type="entry name" value="NAD(P)-binding Rossmann-like Domain"/>
    <property type="match status" value="1"/>
</dbReference>
<keyword evidence="8 12" id="KW-1133">Transmembrane helix</keyword>
<feature type="transmembrane region" description="Helical" evidence="12">
    <location>
        <begin position="187"/>
        <end position="208"/>
    </location>
</feature>
<evidence type="ECO:0000259" key="13">
    <source>
        <dbReference type="PROSITE" id="PS51201"/>
    </source>
</evidence>
<evidence type="ECO:0000256" key="12">
    <source>
        <dbReference type="SAM" id="Phobius"/>
    </source>
</evidence>
<evidence type="ECO:0000256" key="3">
    <source>
        <dbReference type="ARBA" id="ARBA00022448"/>
    </source>
</evidence>
<feature type="transmembrane region" description="Helical" evidence="12">
    <location>
        <begin position="34"/>
        <end position="52"/>
    </location>
</feature>
<feature type="transmembrane region" description="Helical" evidence="12">
    <location>
        <begin position="58"/>
        <end position="77"/>
    </location>
</feature>
<feature type="domain" description="RCK N-terminal" evidence="13">
    <location>
        <begin position="404"/>
        <end position="520"/>
    </location>
</feature>
<dbReference type="NCBIfam" id="TIGR00932">
    <property type="entry name" value="2a37"/>
    <property type="match status" value="1"/>
</dbReference>
<evidence type="ECO:0000256" key="11">
    <source>
        <dbReference type="SAM" id="MobiDB-lite"/>
    </source>
</evidence>
<keyword evidence="10 12" id="KW-0472">Membrane</keyword>
<comment type="caution">
    <text evidence="14">The sequence shown here is derived from an EMBL/GenBank/DDBJ whole genome shotgun (WGS) entry which is preliminary data.</text>
</comment>
<feature type="region of interest" description="Disordered" evidence="11">
    <location>
        <begin position="575"/>
        <end position="605"/>
    </location>
</feature>
<dbReference type="Pfam" id="PF02254">
    <property type="entry name" value="TrkA_N"/>
    <property type="match status" value="1"/>
</dbReference>
<protein>
    <submittedName>
        <fullName evidence="14">Monovalent cation:proton antiporter-2 (CPA2) family protein</fullName>
    </submittedName>
</protein>
<reference evidence="14 15" key="1">
    <citation type="submission" date="2021-08" db="EMBL/GenBank/DDBJ databases">
        <authorList>
            <person name="Tuo L."/>
        </authorList>
    </citation>
    <scope>NUCLEOTIDE SEQUENCE [LARGE SCALE GENOMIC DNA]</scope>
    <source>
        <strain evidence="14 15">JCM 31229</strain>
    </source>
</reference>
<evidence type="ECO:0000256" key="1">
    <source>
        <dbReference type="ARBA" id="ARBA00004141"/>
    </source>
</evidence>
<feature type="transmembrane region" description="Helical" evidence="12">
    <location>
        <begin position="244"/>
        <end position="262"/>
    </location>
</feature>
<keyword evidence="5" id="KW-0633">Potassium transport</keyword>
<feature type="transmembrane region" description="Helical" evidence="12">
    <location>
        <begin position="6"/>
        <end position="27"/>
    </location>
</feature>
<evidence type="ECO:0000256" key="10">
    <source>
        <dbReference type="ARBA" id="ARBA00023136"/>
    </source>
</evidence>
<dbReference type="Gene3D" id="1.20.1530.20">
    <property type="match status" value="1"/>
</dbReference>
<evidence type="ECO:0000256" key="6">
    <source>
        <dbReference type="ARBA" id="ARBA00022692"/>
    </source>
</evidence>
<keyword evidence="3" id="KW-0813">Transport</keyword>
<comment type="subcellular location">
    <subcellularLocation>
        <location evidence="1">Membrane</location>
        <topology evidence="1">Multi-pass membrane protein</topology>
    </subcellularLocation>
</comment>
<evidence type="ECO:0000256" key="9">
    <source>
        <dbReference type="ARBA" id="ARBA00023065"/>
    </source>
</evidence>
<feature type="transmembrane region" description="Helical" evidence="12">
    <location>
        <begin position="274"/>
        <end position="294"/>
    </location>
</feature>
<dbReference type="PANTHER" id="PTHR46157:SF8">
    <property type="entry name" value="GLUTATHIONE-REGULATED POTASSIUM-EFFLUX SYSTEM PROTEIN"/>
    <property type="match status" value="1"/>
</dbReference>
<keyword evidence="7" id="KW-0630">Potassium</keyword>
<dbReference type="Proteomes" id="UP000706039">
    <property type="component" value="Unassembled WGS sequence"/>
</dbReference>
<evidence type="ECO:0000256" key="4">
    <source>
        <dbReference type="ARBA" id="ARBA00022449"/>
    </source>
</evidence>
<feature type="transmembrane region" description="Helical" evidence="12">
    <location>
        <begin position="116"/>
        <end position="134"/>
    </location>
</feature>
<keyword evidence="6 12" id="KW-0812">Transmembrane</keyword>
<feature type="transmembrane region" description="Helical" evidence="12">
    <location>
        <begin position="89"/>
        <end position="110"/>
    </location>
</feature>
<evidence type="ECO:0000256" key="2">
    <source>
        <dbReference type="ARBA" id="ARBA00005551"/>
    </source>
</evidence>
<evidence type="ECO:0000313" key="15">
    <source>
        <dbReference type="Proteomes" id="UP000706039"/>
    </source>
</evidence>
<dbReference type="InterPro" id="IPR036291">
    <property type="entry name" value="NAD(P)-bd_dom_sf"/>
</dbReference>
<name>A0ABS7Q0A7_9SPHN</name>
<organism evidence="14 15">
    <name type="scientific">Sphingomonas colocasiae</name>
    <dbReference type="NCBI Taxonomy" id="1848973"/>
    <lineage>
        <taxon>Bacteria</taxon>
        <taxon>Pseudomonadati</taxon>
        <taxon>Pseudomonadota</taxon>
        <taxon>Alphaproteobacteria</taxon>
        <taxon>Sphingomonadales</taxon>
        <taxon>Sphingomonadaceae</taxon>
        <taxon>Sphingomonas</taxon>
    </lineage>
</organism>